<reference evidence="2 3" key="1">
    <citation type="journal article" date="2014" name="Agronomy (Basel)">
        <title>A Draft Genome Sequence for Ensete ventricosum, the Drought-Tolerant Tree Against Hunger.</title>
        <authorList>
            <person name="Harrison J."/>
            <person name="Moore K.A."/>
            <person name="Paszkiewicz K."/>
            <person name="Jones T."/>
            <person name="Grant M."/>
            <person name="Ambacheew D."/>
            <person name="Muzemil S."/>
            <person name="Studholme D.J."/>
        </authorList>
    </citation>
    <scope>NUCLEOTIDE SEQUENCE [LARGE SCALE GENOMIC DNA]</scope>
</reference>
<proteinExistence type="predicted"/>
<dbReference type="AlphaFoldDB" id="A0A427AJX2"/>
<protein>
    <submittedName>
        <fullName evidence="2">Uncharacterized protein</fullName>
    </submittedName>
</protein>
<dbReference type="EMBL" id="AMZH03002181">
    <property type="protein sequence ID" value="RRT76486.1"/>
    <property type="molecule type" value="Genomic_DNA"/>
</dbReference>
<name>A0A427AJX2_ENSVE</name>
<evidence type="ECO:0000313" key="3">
    <source>
        <dbReference type="Proteomes" id="UP000287651"/>
    </source>
</evidence>
<sequence>MPIVVIEISSPDEDEVECKKGEMEAKKMATAVGRRKRREYVKVVKVEAAVDDEDEDDNDDDDDECFILPYNPFLDDQLDLEHRLYLDDPPLSDDWLLPARGGTELMDTAVTSPTPTKGLRSEAYAPAPPPAGIDTKPPPRLKKGVA</sequence>
<organism evidence="2 3">
    <name type="scientific">Ensete ventricosum</name>
    <name type="common">Abyssinian banana</name>
    <name type="synonym">Musa ensete</name>
    <dbReference type="NCBI Taxonomy" id="4639"/>
    <lineage>
        <taxon>Eukaryota</taxon>
        <taxon>Viridiplantae</taxon>
        <taxon>Streptophyta</taxon>
        <taxon>Embryophyta</taxon>
        <taxon>Tracheophyta</taxon>
        <taxon>Spermatophyta</taxon>
        <taxon>Magnoliopsida</taxon>
        <taxon>Liliopsida</taxon>
        <taxon>Zingiberales</taxon>
        <taxon>Musaceae</taxon>
        <taxon>Ensete</taxon>
    </lineage>
</organism>
<accession>A0A427AJX2</accession>
<evidence type="ECO:0000256" key="1">
    <source>
        <dbReference type="SAM" id="MobiDB-lite"/>
    </source>
</evidence>
<dbReference type="Proteomes" id="UP000287651">
    <property type="component" value="Unassembled WGS sequence"/>
</dbReference>
<comment type="caution">
    <text evidence="2">The sequence shown here is derived from an EMBL/GenBank/DDBJ whole genome shotgun (WGS) entry which is preliminary data.</text>
</comment>
<evidence type="ECO:0000313" key="2">
    <source>
        <dbReference type="EMBL" id="RRT76486.1"/>
    </source>
</evidence>
<gene>
    <name evidence="2" type="ORF">B296_00005638</name>
</gene>
<feature type="region of interest" description="Disordered" evidence="1">
    <location>
        <begin position="104"/>
        <end position="146"/>
    </location>
</feature>